<proteinExistence type="predicted"/>
<feature type="region of interest" description="Disordered" evidence="1">
    <location>
        <begin position="1"/>
        <end position="22"/>
    </location>
</feature>
<evidence type="ECO:0000313" key="2">
    <source>
        <dbReference type="EMBL" id="KAK6542925.1"/>
    </source>
</evidence>
<keyword evidence="3" id="KW-1185">Reference proteome</keyword>
<dbReference type="AlphaFoldDB" id="A0AAV9XMC3"/>
<name>A0AAV9XMC3_9PEZI</name>
<reference evidence="2 3" key="1">
    <citation type="submission" date="2019-10" db="EMBL/GenBank/DDBJ databases">
        <authorList>
            <person name="Palmer J.M."/>
        </authorList>
    </citation>
    <scope>NUCLEOTIDE SEQUENCE [LARGE SCALE GENOMIC DNA]</scope>
    <source>
        <strain evidence="2 3">TWF694</strain>
    </source>
</reference>
<evidence type="ECO:0000256" key="1">
    <source>
        <dbReference type="SAM" id="MobiDB-lite"/>
    </source>
</evidence>
<dbReference type="Proteomes" id="UP001365542">
    <property type="component" value="Unassembled WGS sequence"/>
</dbReference>
<organism evidence="2 3">
    <name type="scientific">Orbilia ellipsospora</name>
    <dbReference type="NCBI Taxonomy" id="2528407"/>
    <lineage>
        <taxon>Eukaryota</taxon>
        <taxon>Fungi</taxon>
        <taxon>Dikarya</taxon>
        <taxon>Ascomycota</taxon>
        <taxon>Pezizomycotina</taxon>
        <taxon>Orbiliomycetes</taxon>
        <taxon>Orbiliales</taxon>
        <taxon>Orbiliaceae</taxon>
        <taxon>Orbilia</taxon>
    </lineage>
</organism>
<accession>A0AAV9XMC3</accession>
<gene>
    <name evidence="2" type="ORF">TWF694_006863</name>
</gene>
<sequence>MSKNSAVINIGAGDAQRRKPSPATNLGSCMDFFAHLGASSPATAILIVFQGAITNSGGKPSTLVGLNYSPVVPDAPKPQMQQHQPPNKTTFKPLSDILMIQIDDEHGLVSNDADITRLSIKNFVEKYKMRKFALTDTPDEG</sequence>
<protein>
    <submittedName>
        <fullName evidence="2">Uncharacterized protein</fullName>
    </submittedName>
</protein>
<comment type="caution">
    <text evidence="2">The sequence shown here is derived from an EMBL/GenBank/DDBJ whole genome shotgun (WGS) entry which is preliminary data.</text>
</comment>
<evidence type="ECO:0000313" key="3">
    <source>
        <dbReference type="Proteomes" id="UP001365542"/>
    </source>
</evidence>
<dbReference type="EMBL" id="JAVHJO010000002">
    <property type="protein sequence ID" value="KAK6542925.1"/>
    <property type="molecule type" value="Genomic_DNA"/>
</dbReference>